<dbReference type="Pfam" id="PF01068">
    <property type="entry name" value="DNA_ligase_A_M"/>
    <property type="match status" value="1"/>
</dbReference>
<dbReference type="InterPro" id="IPR012310">
    <property type="entry name" value="DNA_ligase_ATP-dep_cent"/>
</dbReference>
<dbReference type="RefSeq" id="WP_320286450.1">
    <property type="nucleotide sequence ID" value="NZ_JAVIIW010000005.1"/>
</dbReference>
<keyword evidence="5" id="KW-1185">Reference proteome</keyword>
<evidence type="ECO:0000256" key="2">
    <source>
        <dbReference type="ARBA" id="ARBA00022598"/>
    </source>
</evidence>
<dbReference type="InterPro" id="IPR050191">
    <property type="entry name" value="ATP-dep_DNA_ligase"/>
</dbReference>
<dbReference type="Proteomes" id="UP001287059">
    <property type="component" value="Unassembled WGS sequence"/>
</dbReference>
<accession>A0ABU4XVW4</accession>
<dbReference type="Gene3D" id="3.30.470.30">
    <property type="entry name" value="DNA ligase/mRNA capping enzyme"/>
    <property type="match status" value="1"/>
</dbReference>
<comment type="caution">
    <text evidence="4">The sequence shown here is derived from an EMBL/GenBank/DDBJ whole genome shotgun (WGS) entry which is preliminary data.</text>
</comment>
<name>A0ABU4XVW4_9HYPH</name>
<dbReference type="CDD" id="cd07906">
    <property type="entry name" value="Adenylation_DNA_ligase_LigD_LigC"/>
    <property type="match status" value="1"/>
</dbReference>
<dbReference type="PROSITE" id="PS50160">
    <property type="entry name" value="DNA_LIGASE_A3"/>
    <property type="match status" value="1"/>
</dbReference>
<dbReference type="GO" id="GO:0016874">
    <property type="term" value="F:ligase activity"/>
    <property type="evidence" value="ECO:0007669"/>
    <property type="project" value="UniProtKB-KW"/>
</dbReference>
<keyword evidence="2 4" id="KW-0436">Ligase</keyword>
<sequence length="204" mass="22767">MGKRANVDGDRLEFIPPQMPTLVEQPPQDEGWVHEAELDGYRTQIIIDKGGVRLYSKNGRDWTTKYWPIALAVELPCRAAILDGEVIVSGVRGAPDSPELEAAIWSEPNRLVFVAFDILHLDGRNLAPLPLLQRKQALRQLVGPGVGKIQYSEHFEGDALALFRAIEKIGPNGVISKRADSRYKGGPSKTWLKARCLRKPFSKF</sequence>
<dbReference type="PANTHER" id="PTHR45674:SF4">
    <property type="entry name" value="DNA LIGASE 1"/>
    <property type="match status" value="1"/>
</dbReference>
<dbReference type="Gene3D" id="3.30.1490.70">
    <property type="match status" value="1"/>
</dbReference>
<dbReference type="SUPFAM" id="SSF56091">
    <property type="entry name" value="DNA ligase/mRNA capping enzyme, catalytic domain"/>
    <property type="match status" value="1"/>
</dbReference>
<evidence type="ECO:0000256" key="1">
    <source>
        <dbReference type="ARBA" id="ARBA00007572"/>
    </source>
</evidence>
<dbReference type="EMBL" id="JAVIIW010000005">
    <property type="protein sequence ID" value="MDX8478025.1"/>
    <property type="molecule type" value="Genomic_DNA"/>
</dbReference>
<organism evidence="4 5">
    <name type="scientific">Mesorhizobium album</name>
    <dbReference type="NCBI Taxonomy" id="3072314"/>
    <lineage>
        <taxon>Bacteria</taxon>
        <taxon>Pseudomonadati</taxon>
        <taxon>Pseudomonadota</taxon>
        <taxon>Alphaproteobacteria</taxon>
        <taxon>Hyphomicrobiales</taxon>
        <taxon>Phyllobacteriaceae</taxon>
        <taxon>Mesorhizobium</taxon>
    </lineage>
</organism>
<dbReference type="PANTHER" id="PTHR45674">
    <property type="entry name" value="DNA LIGASE 1/3 FAMILY MEMBER"/>
    <property type="match status" value="1"/>
</dbReference>
<feature type="domain" description="ATP-dependent DNA ligase family profile" evidence="3">
    <location>
        <begin position="113"/>
        <end position="195"/>
    </location>
</feature>
<proteinExistence type="inferred from homology"/>
<protein>
    <submittedName>
        <fullName evidence="4">DNA ligase</fullName>
    </submittedName>
</protein>
<comment type="similarity">
    <text evidence="1">Belongs to the ATP-dependent DNA ligase family.</text>
</comment>
<evidence type="ECO:0000313" key="4">
    <source>
        <dbReference type="EMBL" id="MDX8478025.1"/>
    </source>
</evidence>
<gene>
    <name evidence="4" type="ORF">RFN28_05965</name>
</gene>
<evidence type="ECO:0000259" key="3">
    <source>
        <dbReference type="PROSITE" id="PS50160"/>
    </source>
</evidence>
<reference evidence="4 5" key="1">
    <citation type="submission" date="2023-08" db="EMBL/GenBank/DDBJ databases">
        <title>Implementing the SeqCode for naming new Mesorhizobium species isolated from Vachellia karroo root nodules.</title>
        <authorList>
            <person name="Van Lill M."/>
        </authorList>
    </citation>
    <scope>NUCLEOTIDE SEQUENCE [LARGE SCALE GENOMIC DNA]</scope>
    <source>
        <strain evidence="4 5">VK24D</strain>
    </source>
</reference>
<evidence type="ECO:0000313" key="5">
    <source>
        <dbReference type="Proteomes" id="UP001287059"/>
    </source>
</evidence>